<feature type="transmembrane region" description="Helical" evidence="1">
    <location>
        <begin position="206"/>
        <end position="223"/>
    </location>
</feature>
<keyword evidence="3" id="KW-1185">Reference proteome</keyword>
<name>W6RZA0_9CLOT</name>
<protein>
    <recommendedName>
        <fullName evidence="4">DUF1275 domain-containing protein</fullName>
    </recommendedName>
</protein>
<gene>
    <name evidence="2" type="ORF">CM240_2844</name>
</gene>
<evidence type="ECO:0000256" key="1">
    <source>
        <dbReference type="SAM" id="Phobius"/>
    </source>
</evidence>
<feature type="transmembrane region" description="Helical" evidence="1">
    <location>
        <begin position="62"/>
        <end position="85"/>
    </location>
</feature>
<dbReference type="Proteomes" id="UP000019426">
    <property type="component" value="Chromosome M2/40_rep2"/>
</dbReference>
<feature type="transmembrane region" description="Helical" evidence="1">
    <location>
        <begin position="21"/>
        <end position="42"/>
    </location>
</feature>
<dbReference type="KEGG" id="clt:CM240_2844"/>
<proteinExistence type="predicted"/>
<sequence>MLKRKELSENMPADEAIEIGILLALVGGFLDAYTYILHGGVFANAQTGNLVLVAMNIAEKNFFKSLYCLFPILAFFSGILITEYIKNHSTLYEEIEWTHIVIIIEIITLSIVAFLPLILPNGLINIIISFVCSLQVNSFRKTQGMPYATTMCTGNLRSAGEHFHSYIHTKDKEFIKKSILYFIIIISFCLGAVLSTILIPVFKEKSIFSCCIILLIVLIIMLTRKTSQQ</sequence>
<dbReference type="PATRIC" id="fig|1216932.3.peg.2805"/>
<evidence type="ECO:0008006" key="4">
    <source>
        <dbReference type="Google" id="ProtNLM"/>
    </source>
</evidence>
<feature type="transmembrane region" description="Helical" evidence="1">
    <location>
        <begin position="97"/>
        <end position="116"/>
    </location>
</feature>
<dbReference type="AlphaFoldDB" id="W6RZA0"/>
<dbReference type="STRING" id="1216932.CM240_2844"/>
<dbReference type="HOGENOM" id="CLU_079303_0_0_9"/>
<dbReference type="Pfam" id="PF06912">
    <property type="entry name" value="DUF1275"/>
    <property type="match status" value="1"/>
</dbReference>
<feature type="transmembrane region" description="Helical" evidence="1">
    <location>
        <begin position="179"/>
        <end position="200"/>
    </location>
</feature>
<evidence type="ECO:0000313" key="2">
    <source>
        <dbReference type="EMBL" id="CDM69961.1"/>
    </source>
</evidence>
<evidence type="ECO:0000313" key="3">
    <source>
        <dbReference type="Proteomes" id="UP000019426"/>
    </source>
</evidence>
<dbReference type="PANTHER" id="PTHR37314">
    <property type="entry name" value="SLR0142 PROTEIN"/>
    <property type="match status" value="1"/>
</dbReference>
<dbReference type="InterPro" id="IPR010699">
    <property type="entry name" value="DUF1275"/>
</dbReference>
<keyword evidence="1" id="KW-0812">Transmembrane</keyword>
<keyword evidence="1" id="KW-1133">Transmembrane helix</keyword>
<organism evidence="2 3">
    <name type="scientific">Clostridium bornimense</name>
    <dbReference type="NCBI Taxonomy" id="1216932"/>
    <lineage>
        <taxon>Bacteria</taxon>
        <taxon>Bacillati</taxon>
        <taxon>Bacillota</taxon>
        <taxon>Clostridia</taxon>
        <taxon>Eubacteriales</taxon>
        <taxon>Clostridiaceae</taxon>
        <taxon>Clostridium</taxon>
    </lineage>
</organism>
<accession>W6RZA0</accession>
<reference evidence="2 3" key="1">
    <citation type="submission" date="2013-11" db="EMBL/GenBank/DDBJ databases">
        <title>Complete genome sequence of Clostridum sp. M2/40.</title>
        <authorList>
            <person name="Wibberg D."/>
            <person name="Puehler A."/>
            <person name="Schlueter A."/>
        </authorList>
    </citation>
    <scope>NUCLEOTIDE SEQUENCE [LARGE SCALE GENOMIC DNA]</scope>
    <source>
        <strain evidence="3">M2/40</strain>
    </source>
</reference>
<dbReference type="PANTHER" id="PTHR37314:SF4">
    <property type="entry name" value="UPF0700 TRANSMEMBRANE PROTEIN YOAK"/>
    <property type="match status" value="1"/>
</dbReference>
<dbReference type="EMBL" id="HG917869">
    <property type="protein sequence ID" value="CDM69961.1"/>
    <property type="molecule type" value="Genomic_DNA"/>
</dbReference>
<keyword evidence="1" id="KW-0472">Membrane</keyword>
<dbReference type="eggNOG" id="COG3619">
    <property type="taxonomic scope" value="Bacteria"/>
</dbReference>
<dbReference type="RefSeq" id="WP_242838516.1">
    <property type="nucleotide sequence ID" value="NZ_HG917869.1"/>
</dbReference>